<evidence type="ECO:0000313" key="3">
    <source>
        <dbReference type="EMBL" id="KKP73060.1"/>
    </source>
</evidence>
<organism evidence="3 4">
    <name type="scientific">Candidatus Roizmanbacteria bacterium GW2011_GWA2_35_19</name>
    <dbReference type="NCBI Taxonomy" id="1618478"/>
    <lineage>
        <taxon>Bacteria</taxon>
        <taxon>Candidatus Roizmaniibacteriota</taxon>
    </lineage>
</organism>
<accession>A0A0G0ECV7</accession>
<dbReference type="InterPro" id="IPR036291">
    <property type="entry name" value="NAD(P)-bd_dom_sf"/>
</dbReference>
<name>A0A0G0ECV7_9BACT</name>
<comment type="similarity">
    <text evidence="1">Belongs to the NAD(P)-dependent epimerase/dehydratase family.</text>
</comment>
<dbReference type="AlphaFoldDB" id="A0A0G0ECV7"/>
<protein>
    <submittedName>
        <fullName evidence="3">Nucleoside-diphosphate-sugar epimerase</fullName>
    </submittedName>
</protein>
<sequence>MENKRDFFPGGVEQVLKTITGGAGFLGLHLAKYFSKKKFDLYLLDIADFDKKEYPKKCNFIKGDITHKQLINRLFKEIKPDFAIHAAAALPLWKNTEIMKINVDGTENILNASLNNKTKRVIYISSTAVYGVPKKHPIVETDPRIGVGAYGISKIMAEDRCFKFIKKGLNVTIIRPKTFLGTHRLGVFEILFDWIHDGKKIPVIGSGDNRYQLLDVDDLSEACYLFLACSSGHPQGVQRKIGHPEGDLNGAFNIGAEKFTTVKGDFQMMFDELKSKSKIFPTPAFLVKKTLWLFEKLHISPLYQWVYDTADKDSYVSIDKLTKALNWHPKYSNSDALIKAYKWYLKNYKEIKSRGSGVTHTVGWKQGILGIIKRIM</sequence>
<reference evidence="3 4" key="1">
    <citation type="journal article" date="2015" name="Nature">
        <title>rRNA introns, odd ribosomes, and small enigmatic genomes across a large radiation of phyla.</title>
        <authorList>
            <person name="Brown C.T."/>
            <person name="Hug L.A."/>
            <person name="Thomas B.C."/>
            <person name="Sharon I."/>
            <person name="Castelle C.J."/>
            <person name="Singh A."/>
            <person name="Wilkins M.J."/>
            <person name="Williams K.H."/>
            <person name="Banfield J.F."/>
        </authorList>
    </citation>
    <scope>NUCLEOTIDE SEQUENCE [LARGE SCALE GENOMIC DNA]</scope>
</reference>
<dbReference type="Proteomes" id="UP000034457">
    <property type="component" value="Unassembled WGS sequence"/>
</dbReference>
<evidence type="ECO:0000256" key="1">
    <source>
        <dbReference type="ARBA" id="ARBA00007637"/>
    </source>
</evidence>
<dbReference type="InterPro" id="IPR001509">
    <property type="entry name" value="Epimerase_deHydtase"/>
</dbReference>
<comment type="caution">
    <text evidence="3">The sequence shown here is derived from an EMBL/GenBank/DDBJ whole genome shotgun (WGS) entry which is preliminary data.</text>
</comment>
<dbReference type="Gene3D" id="3.40.50.720">
    <property type="entry name" value="NAD(P)-binding Rossmann-like Domain"/>
    <property type="match status" value="1"/>
</dbReference>
<gene>
    <name evidence="3" type="ORF">UR68_C0009G0005</name>
</gene>
<proteinExistence type="inferred from homology"/>
<dbReference type="STRING" id="1618478.UR68_C0009G0005"/>
<evidence type="ECO:0000259" key="2">
    <source>
        <dbReference type="Pfam" id="PF01370"/>
    </source>
</evidence>
<dbReference type="SUPFAM" id="SSF51735">
    <property type="entry name" value="NAD(P)-binding Rossmann-fold domains"/>
    <property type="match status" value="1"/>
</dbReference>
<evidence type="ECO:0000313" key="4">
    <source>
        <dbReference type="Proteomes" id="UP000034457"/>
    </source>
</evidence>
<dbReference type="Pfam" id="PF01370">
    <property type="entry name" value="Epimerase"/>
    <property type="match status" value="1"/>
</dbReference>
<dbReference type="PANTHER" id="PTHR43000">
    <property type="entry name" value="DTDP-D-GLUCOSE 4,6-DEHYDRATASE-RELATED"/>
    <property type="match status" value="1"/>
</dbReference>
<dbReference type="EMBL" id="LBQC01000009">
    <property type="protein sequence ID" value="KKP73060.1"/>
    <property type="molecule type" value="Genomic_DNA"/>
</dbReference>
<feature type="domain" description="NAD-dependent epimerase/dehydratase" evidence="2">
    <location>
        <begin position="19"/>
        <end position="229"/>
    </location>
</feature>